<dbReference type="Proteomes" id="UP001164439">
    <property type="component" value="Chromosome"/>
</dbReference>
<sequence length="181" mass="20038">MSARDELFLNLPDSLWLSKRDALIAAHTAEVYREVASRLLRERCQHASRAIFSDGITHCADLLTEWAETTEKDTSGGGQPCEVVINELLRLTRLRMLLWIAHTADLAEGPDWLGGHGRDVAAWMRRMADVLVQEGTDVPDDVRRAANSLAVLDEASAPHASARTRITDRPTTADAERGEGR</sequence>
<protein>
    <submittedName>
        <fullName evidence="2">Uncharacterized protein</fullName>
    </submittedName>
</protein>
<organism evidence="2 3">
    <name type="scientific">Streptomyces cinnabarinus</name>
    <dbReference type="NCBI Taxonomy" id="67287"/>
    <lineage>
        <taxon>Bacteria</taxon>
        <taxon>Bacillati</taxon>
        <taxon>Actinomycetota</taxon>
        <taxon>Actinomycetes</taxon>
        <taxon>Kitasatosporales</taxon>
        <taxon>Streptomycetaceae</taxon>
        <taxon>Streptomyces</taxon>
    </lineage>
</organism>
<accession>A0ABY7K7V4</accession>
<evidence type="ECO:0000313" key="2">
    <source>
        <dbReference type="EMBL" id="WAZ20198.1"/>
    </source>
</evidence>
<proteinExistence type="predicted"/>
<evidence type="ECO:0000256" key="1">
    <source>
        <dbReference type="SAM" id="MobiDB-lite"/>
    </source>
</evidence>
<keyword evidence="3" id="KW-1185">Reference proteome</keyword>
<reference evidence="2" key="1">
    <citation type="submission" date="2022-12" db="EMBL/GenBank/DDBJ databases">
        <authorList>
            <person name="Ruckert C."/>
            <person name="Busche T."/>
            <person name="Kalinowski J."/>
            <person name="Wittmann C."/>
        </authorList>
    </citation>
    <scope>NUCLEOTIDE SEQUENCE</scope>
    <source>
        <strain evidence="2">DSM 40467</strain>
    </source>
</reference>
<evidence type="ECO:0000313" key="3">
    <source>
        <dbReference type="Proteomes" id="UP001164439"/>
    </source>
</evidence>
<feature type="region of interest" description="Disordered" evidence="1">
    <location>
        <begin position="153"/>
        <end position="181"/>
    </location>
</feature>
<gene>
    <name evidence="2" type="ORF">STRCI_001298</name>
</gene>
<dbReference type="EMBL" id="CP114413">
    <property type="protein sequence ID" value="WAZ20198.1"/>
    <property type="molecule type" value="Genomic_DNA"/>
</dbReference>
<dbReference type="RefSeq" id="WP_269657886.1">
    <property type="nucleotide sequence ID" value="NZ_CP114413.1"/>
</dbReference>
<name>A0ABY7K7V4_9ACTN</name>